<dbReference type="EMBL" id="CP118246">
    <property type="protein sequence ID" value="WDR04062.1"/>
    <property type="molecule type" value="Genomic_DNA"/>
</dbReference>
<evidence type="ECO:0000256" key="5">
    <source>
        <dbReference type="ARBA" id="ARBA00024029"/>
    </source>
</evidence>
<keyword evidence="3" id="KW-0378">Hydrolase</keyword>
<dbReference type="PANTHER" id="PTHR35005">
    <property type="entry name" value="3-DEHYDRO-SCYLLO-INOSOSE HYDROLASE"/>
    <property type="match status" value="1"/>
</dbReference>
<dbReference type="SUPFAM" id="SSF102215">
    <property type="entry name" value="Creatininase"/>
    <property type="match status" value="1"/>
</dbReference>
<dbReference type="Pfam" id="PF02633">
    <property type="entry name" value="Creatininase"/>
    <property type="match status" value="1"/>
</dbReference>
<dbReference type="Proteomes" id="UP001220530">
    <property type="component" value="Chromosome"/>
</dbReference>
<dbReference type="PANTHER" id="PTHR35005:SF1">
    <property type="entry name" value="2-AMINO-5-FORMYLAMINO-6-RIBOSYLAMINOPYRIMIDIN-4(3H)-ONE 5'-MONOPHOSPHATE DEFORMYLASE"/>
    <property type="match status" value="1"/>
</dbReference>
<comment type="similarity">
    <text evidence="5">Belongs to the creatininase superfamily.</text>
</comment>
<evidence type="ECO:0000313" key="6">
    <source>
        <dbReference type="EMBL" id="WDR04062.1"/>
    </source>
</evidence>
<evidence type="ECO:0000256" key="2">
    <source>
        <dbReference type="ARBA" id="ARBA00022723"/>
    </source>
</evidence>
<evidence type="ECO:0000313" key="7">
    <source>
        <dbReference type="Proteomes" id="UP001220530"/>
    </source>
</evidence>
<keyword evidence="2" id="KW-0479">Metal-binding</keyword>
<evidence type="ECO:0000256" key="3">
    <source>
        <dbReference type="ARBA" id="ARBA00022801"/>
    </source>
</evidence>
<reference evidence="6 7" key="1">
    <citation type="submission" date="2023-02" db="EMBL/GenBank/DDBJ databases">
        <title>Devosia algicola sp. nov., isolated from the phycosphere of marine algae.</title>
        <authorList>
            <person name="Kim J.M."/>
            <person name="Lee J.K."/>
            <person name="Choi B.J."/>
            <person name="Bayburt H."/>
            <person name="Jeon C.O."/>
        </authorList>
    </citation>
    <scope>NUCLEOTIDE SEQUENCE [LARGE SCALE GENOMIC DNA]</scope>
    <source>
        <strain evidence="6 7">G20-9</strain>
    </source>
</reference>
<sequence>MALYFAEELTAPEYSALVTRQIIGILPVAAIEPHGPHLPLSTDCDIARGHLVALSKFLPDTIDSIVLPLQTIGHSIEHSNFAGTFSHTAEALLVSWWDVAQGFYAAGGRKLIIVSSHGGNSGIVSLLSTRLRVELGMLSVSASWLRFGQPPGLFADREIAYGIHGGDIETSLMLHYWPEKVRRDQLADFSSNGEAWDAETVALKVHGMVQMGWMSQDLNDAGVVGNALAASAEKGAASARHALTGFGGLLADVDKFDLERLGSR</sequence>
<dbReference type="InterPro" id="IPR003785">
    <property type="entry name" value="Creatininase/forma_Hydrolase"/>
</dbReference>
<dbReference type="Gene3D" id="3.40.50.10310">
    <property type="entry name" value="Creatininase"/>
    <property type="match status" value="1"/>
</dbReference>
<dbReference type="InterPro" id="IPR024087">
    <property type="entry name" value="Creatininase-like_sf"/>
</dbReference>
<evidence type="ECO:0000256" key="1">
    <source>
        <dbReference type="ARBA" id="ARBA00001947"/>
    </source>
</evidence>
<organism evidence="6 7">
    <name type="scientific">Devosia algicola</name>
    <dbReference type="NCBI Taxonomy" id="3026418"/>
    <lineage>
        <taxon>Bacteria</taxon>
        <taxon>Pseudomonadati</taxon>
        <taxon>Pseudomonadota</taxon>
        <taxon>Alphaproteobacteria</taxon>
        <taxon>Hyphomicrobiales</taxon>
        <taxon>Devosiaceae</taxon>
        <taxon>Devosia</taxon>
    </lineage>
</organism>
<evidence type="ECO:0000256" key="4">
    <source>
        <dbReference type="ARBA" id="ARBA00022833"/>
    </source>
</evidence>
<gene>
    <name evidence="6" type="ORF">PSQ19_08655</name>
</gene>
<keyword evidence="4" id="KW-0862">Zinc</keyword>
<keyword evidence="7" id="KW-1185">Reference proteome</keyword>
<accession>A0ABY7YS86</accession>
<protein>
    <submittedName>
        <fullName evidence="6">Creatininase family protein</fullName>
    </submittedName>
</protein>
<comment type="cofactor">
    <cofactor evidence="1">
        <name>Zn(2+)</name>
        <dbReference type="ChEBI" id="CHEBI:29105"/>
    </cofactor>
</comment>
<proteinExistence type="inferred from homology"/>
<name>A0ABY7YS86_9HYPH</name>
<dbReference type="RefSeq" id="WP_282220447.1">
    <property type="nucleotide sequence ID" value="NZ_CP118246.1"/>
</dbReference>